<evidence type="ECO:0000256" key="4">
    <source>
        <dbReference type="ARBA" id="ARBA00022603"/>
    </source>
</evidence>
<dbReference type="CDD" id="cd06445">
    <property type="entry name" value="ATase"/>
    <property type="match status" value="1"/>
</dbReference>
<dbReference type="InterPro" id="IPR036388">
    <property type="entry name" value="WH-like_DNA-bd_sf"/>
</dbReference>
<protein>
    <recommendedName>
        <fullName evidence="3">methylated-DNA--[protein]-cysteine S-methyltransferase</fullName>
        <ecNumber evidence="3">2.1.1.63</ecNumber>
    </recommendedName>
</protein>
<feature type="domain" description="Methylated-DNA-[protein]-cysteine S-methyltransferase DNA binding" evidence="9">
    <location>
        <begin position="139"/>
        <end position="218"/>
    </location>
</feature>
<dbReference type="PROSITE" id="PS00374">
    <property type="entry name" value="MGMT"/>
    <property type="match status" value="1"/>
</dbReference>
<dbReference type="NCBIfam" id="TIGR00589">
    <property type="entry name" value="ogt"/>
    <property type="match status" value="1"/>
</dbReference>
<keyword evidence="11" id="KW-1185">Reference proteome</keyword>
<organism evidence="10 11">
    <name type="scientific">Micrococcus endophyticus</name>
    <dbReference type="NCBI Taxonomy" id="455343"/>
    <lineage>
        <taxon>Bacteria</taxon>
        <taxon>Bacillati</taxon>
        <taxon>Actinomycetota</taxon>
        <taxon>Actinomycetes</taxon>
        <taxon>Micrococcales</taxon>
        <taxon>Micrococcaceae</taxon>
        <taxon>Micrococcus</taxon>
    </lineage>
</organism>
<dbReference type="GO" id="GO:0003908">
    <property type="term" value="F:methylated-DNA-[protein]-cysteine S-methyltransferase activity"/>
    <property type="evidence" value="ECO:0007669"/>
    <property type="project" value="UniProtKB-EC"/>
</dbReference>
<evidence type="ECO:0000256" key="2">
    <source>
        <dbReference type="ARBA" id="ARBA00008711"/>
    </source>
</evidence>
<dbReference type="FunFam" id="1.10.10.10:FF:000214">
    <property type="entry name" value="Methylated-DNA--protein-cysteine methyltransferase"/>
    <property type="match status" value="1"/>
</dbReference>
<accession>A0A7W9JK38</accession>
<comment type="caution">
    <text evidence="10">The sequence shown here is derived from an EMBL/GenBank/DDBJ whole genome shotgun (WGS) entry which is preliminary data.</text>
</comment>
<evidence type="ECO:0000259" key="9">
    <source>
        <dbReference type="Pfam" id="PF01035"/>
    </source>
</evidence>
<dbReference type="Gene3D" id="1.10.10.10">
    <property type="entry name" value="Winged helix-like DNA-binding domain superfamily/Winged helix DNA-binding domain"/>
    <property type="match status" value="1"/>
</dbReference>
<evidence type="ECO:0000313" key="11">
    <source>
        <dbReference type="Proteomes" id="UP000567246"/>
    </source>
</evidence>
<dbReference type="Pfam" id="PF01035">
    <property type="entry name" value="DNA_binding_1"/>
    <property type="match status" value="1"/>
</dbReference>
<dbReference type="Proteomes" id="UP000567246">
    <property type="component" value="Unassembled WGS sequence"/>
</dbReference>
<proteinExistence type="inferred from homology"/>
<sequence length="222" mass="22789">MQASVAQMVEARTPARAGAVEDNDGMDLLPELRWTAAALPATDLTLVAVYSPEDDAVRASGVAVPEAAEPHAAAIGRLLETLMDRLEALDPATADREMNPRPVEPREGVDQPVADALAAYAAGDVAALDALAVVQPGTAFRRRAWDALRAVAPGSPVTYAGLAERCGAPKAVRAAGGACAANLTAVVVPCHRVVRSDGGPGQYLYGTAAKEALLTHEAAHAG</sequence>
<dbReference type="PANTHER" id="PTHR10815:SF14">
    <property type="entry name" value="BIFUNCTIONAL TRANSCRIPTIONAL ACTIVATOR_DNA REPAIR ENZYME ADA"/>
    <property type="match status" value="1"/>
</dbReference>
<dbReference type="GO" id="GO:0006281">
    <property type="term" value="P:DNA repair"/>
    <property type="evidence" value="ECO:0007669"/>
    <property type="project" value="UniProtKB-KW"/>
</dbReference>
<dbReference type="EC" id="2.1.1.63" evidence="3"/>
<evidence type="ECO:0000256" key="1">
    <source>
        <dbReference type="ARBA" id="ARBA00001286"/>
    </source>
</evidence>
<evidence type="ECO:0000256" key="7">
    <source>
        <dbReference type="ARBA" id="ARBA00023204"/>
    </source>
</evidence>
<evidence type="ECO:0000256" key="6">
    <source>
        <dbReference type="ARBA" id="ARBA00022763"/>
    </source>
</evidence>
<keyword evidence="7" id="KW-0234">DNA repair</keyword>
<reference evidence="10 11" key="1">
    <citation type="submission" date="2020-08" db="EMBL/GenBank/DDBJ databases">
        <title>Sequencing the genomes of 1000 actinobacteria strains.</title>
        <authorList>
            <person name="Klenk H.-P."/>
        </authorList>
    </citation>
    <scope>NUCLEOTIDE SEQUENCE [LARGE SCALE GENOMIC DNA]</scope>
    <source>
        <strain evidence="10 11">DSM 17945</strain>
    </source>
</reference>
<dbReference type="PANTHER" id="PTHR10815">
    <property type="entry name" value="METHYLATED-DNA--PROTEIN-CYSTEINE METHYLTRANSFERASE"/>
    <property type="match status" value="1"/>
</dbReference>
<evidence type="ECO:0000256" key="8">
    <source>
        <dbReference type="ARBA" id="ARBA00049348"/>
    </source>
</evidence>
<name>A0A7W9JK38_9MICC</name>
<dbReference type="GO" id="GO:0032259">
    <property type="term" value="P:methylation"/>
    <property type="evidence" value="ECO:0007669"/>
    <property type="project" value="UniProtKB-KW"/>
</dbReference>
<keyword evidence="5 10" id="KW-0808">Transferase</keyword>
<dbReference type="InterPro" id="IPR036217">
    <property type="entry name" value="MethylDNA_cys_MeTrfase_DNAb"/>
</dbReference>
<dbReference type="InterPro" id="IPR014048">
    <property type="entry name" value="MethylDNA_cys_MeTrfase_DNA-bd"/>
</dbReference>
<keyword evidence="6" id="KW-0227">DNA damage</keyword>
<evidence type="ECO:0000256" key="5">
    <source>
        <dbReference type="ARBA" id="ARBA00022679"/>
    </source>
</evidence>
<dbReference type="AlphaFoldDB" id="A0A7W9JK38"/>
<dbReference type="RefSeq" id="WP_344770848.1">
    <property type="nucleotide sequence ID" value="NZ_BAABAG010000011.1"/>
</dbReference>
<comment type="catalytic activity">
    <reaction evidence="1">
        <text>a 4-O-methyl-thymidine in DNA + L-cysteinyl-[protein] = a thymidine in DNA + S-methyl-L-cysteinyl-[protein]</text>
        <dbReference type="Rhea" id="RHEA:53428"/>
        <dbReference type="Rhea" id="RHEA-COMP:10131"/>
        <dbReference type="Rhea" id="RHEA-COMP:10132"/>
        <dbReference type="Rhea" id="RHEA-COMP:13555"/>
        <dbReference type="Rhea" id="RHEA-COMP:13556"/>
        <dbReference type="ChEBI" id="CHEBI:29950"/>
        <dbReference type="ChEBI" id="CHEBI:82612"/>
        <dbReference type="ChEBI" id="CHEBI:137386"/>
        <dbReference type="ChEBI" id="CHEBI:137387"/>
        <dbReference type="EC" id="2.1.1.63"/>
    </reaction>
</comment>
<dbReference type="EMBL" id="JACHMW010000001">
    <property type="protein sequence ID" value="MBB5848906.1"/>
    <property type="molecule type" value="Genomic_DNA"/>
</dbReference>
<evidence type="ECO:0000256" key="3">
    <source>
        <dbReference type="ARBA" id="ARBA00011918"/>
    </source>
</evidence>
<dbReference type="SUPFAM" id="SSF46767">
    <property type="entry name" value="Methylated DNA-protein cysteine methyltransferase, C-terminal domain"/>
    <property type="match status" value="1"/>
</dbReference>
<dbReference type="InterPro" id="IPR001497">
    <property type="entry name" value="MethylDNA_cys_MeTrfase_AS"/>
</dbReference>
<comment type="catalytic activity">
    <reaction evidence="8">
        <text>a 6-O-methyl-2'-deoxyguanosine in DNA + L-cysteinyl-[protein] = S-methyl-L-cysteinyl-[protein] + a 2'-deoxyguanosine in DNA</text>
        <dbReference type="Rhea" id="RHEA:24000"/>
        <dbReference type="Rhea" id="RHEA-COMP:10131"/>
        <dbReference type="Rhea" id="RHEA-COMP:10132"/>
        <dbReference type="Rhea" id="RHEA-COMP:11367"/>
        <dbReference type="Rhea" id="RHEA-COMP:11368"/>
        <dbReference type="ChEBI" id="CHEBI:29950"/>
        <dbReference type="ChEBI" id="CHEBI:82612"/>
        <dbReference type="ChEBI" id="CHEBI:85445"/>
        <dbReference type="ChEBI" id="CHEBI:85448"/>
        <dbReference type="EC" id="2.1.1.63"/>
    </reaction>
</comment>
<gene>
    <name evidence="10" type="ORF">HDA33_001470</name>
</gene>
<keyword evidence="4 10" id="KW-0489">Methyltransferase</keyword>
<comment type="similarity">
    <text evidence="2">Belongs to the MGMT family.</text>
</comment>
<evidence type="ECO:0000313" key="10">
    <source>
        <dbReference type="EMBL" id="MBB5848906.1"/>
    </source>
</evidence>